<dbReference type="Proteomes" id="UP001597400">
    <property type="component" value="Unassembled WGS sequence"/>
</dbReference>
<evidence type="ECO:0000313" key="1">
    <source>
        <dbReference type="EMBL" id="MFD1949333.1"/>
    </source>
</evidence>
<protein>
    <submittedName>
        <fullName evidence="1">Trm112 family protein</fullName>
    </submittedName>
</protein>
<dbReference type="Pfam" id="PF03966">
    <property type="entry name" value="Trm112p"/>
    <property type="match status" value="1"/>
</dbReference>
<gene>
    <name evidence="1" type="ORF">ACFSGX_00960</name>
</gene>
<reference evidence="2" key="1">
    <citation type="journal article" date="2019" name="Int. J. Syst. Evol. Microbiol.">
        <title>The Global Catalogue of Microorganisms (GCM) 10K type strain sequencing project: providing services to taxonomists for standard genome sequencing and annotation.</title>
        <authorList>
            <consortium name="The Broad Institute Genomics Platform"/>
            <consortium name="The Broad Institute Genome Sequencing Center for Infectious Disease"/>
            <person name="Wu L."/>
            <person name="Ma J."/>
        </authorList>
    </citation>
    <scope>NUCLEOTIDE SEQUENCE [LARGE SCALE GENOMIC DNA]</scope>
    <source>
        <strain evidence="2">CGMCC 1.12702</strain>
    </source>
</reference>
<comment type="caution">
    <text evidence="1">The sequence shown here is derived from an EMBL/GenBank/DDBJ whole genome shotgun (WGS) entry which is preliminary data.</text>
</comment>
<accession>A0ABW4TS69</accession>
<dbReference type="InterPro" id="IPR005651">
    <property type="entry name" value="Trm112-like"/>
</dbReference>
<dbReference type="SUPFAM" id="SSF158997">
    <property type="entry name" value="Trm112p-like"/>
    <property type="match status" value="1"/>
</dbReference>
<evidence type="ECO:0000313" key="2">
    <source>
        <dbReference type="Proteomes" id="UP001597400"/>
    </source>
</evidence>
<name>A0ABW4TS69_9SPHN</name>
<dbReference type="Gene3D" id="2.20.25.10">
    <property type="match status" value="1"/>
</dbReference>
<dbReference type="RefSeq" id="WP_380926787.1">
    <property type="nucleotide sequence ID" value="NZ_JBHUGS010000001.1"/>
</dbReference>
<dbReference type="EMBL" id="JBHUGS010000001">
    <property type="protein sequence ID" value="MFD1949333.1"/>
    <property type="molecule type" value="Genomic_DNA"/>
</dbReference>
<sequence length="57" mass="5876">MSAGPDPVLVAKLVCPRTRTALRWDDACGLLVSDSAGLGYPVRDGVPVLLVEAAVAI</sequence>
<proteinExistence type="predicted"/>
<keyword evidence="2" id="KW-1185">Reference proteome</keyword>
<organism evidence="1 2">
    <name type="scientific">Sphingomonas arantia</name>
    <dbReference type="NCBI Taxonomy" id="1460676"/>
    <lineage>
        <taxon>Bacteria</taxon>
        <taxon>Pseudomonadati</taxon>
        <taxon>Pseudomonadota</taxon>
        <taxon>Alphaproteobacteria</taxon>
        <taxon>Sphingomonadales</taxon>
        <taxon>Sphingomonadaceae</taxon>
        <taxon>Sphingomonas</taxon>
    </lineage>
</organism>